<dbReference type="AlphaFoldDB" id="A0A1I7W2X4"/>
<evidence type="ECO:0000256" key="5">
    <source>
        <dbReference type="SAM" id="Phobius"/>
    </source>
</evidence>
<dbReference type="WBParaSite" id="EN70_9095">
    <property type="protein sequence ID" value="EN70_9095"/>
    <property type="gene ID" value="EN70_9095"/>
</dbReference>
<organism evidence="6 7">
    <name type="scientific">Loa loa</name>
    <name type="common">Eye worm</name>
    <name type="synonym">Filaria loa</name>
    <dbReference type="NCBI Taxonomy" id="7209"/>
    <lineage>
        <taxon>Eukaryota</taxon>
        <taxon>Metazoa</taxon>
        <taxon>Ecdysozoa</taxon>
        <taxon>Nematoda</taxon>
        <taxon>Chromadorea</taxon>
        <taxon>Rhabditida</taxon>
        <taxon>Spirurina</taxon>
        <taxon>Spiruromorpha</taxon>
        <taxon>Filarioidea</taxon>
        <taxon>Onchocercidae</taxon>
        <taxon>Loa</taxon>
    </lineage>
</organism>
<keyword evidence="2 5" id="KW-0812">Transmembrane</keyword>
<protein>
    <submittedName>
        <fullName evidence="7">Uncharacterized protein</fullName>
    </submittedName>
</protein>
<dbReference type="GO" id="GO:0016020">
    <property type="term" value="C:membrane"/>
    <property type="evidence" value="ECO:0007669"/>
    <property type="project" value="UniProtKB-SubCell"/>
</dbReference>
<dbReference type="eggNOG" id="ENOG502S1P5">
    <property type="taxonomic scope" value="Eukaryota"/>
</dbReference>
<evidence type="ECO:0000256" key="2">
    <source>
        <dbReference type="ARBA" id="ARBA00022692"/>
    </source>
</evidence>
<feature type="transmembrane region" description="Helical" evidence="5">
    <location>
        <begin position="125"/>
        <end position="145"/>
    </location>
</feature>
<reference evidence="6" key="1">
    <citation type="submission" date="2012-04" db="EMBL/GenBank/DDBJ databases">
        <title>The Genome Sequence of Loa loa.</title>
        <authorList>
            <consortium name="The Broad Institute Genome Sequencing Platform"/>
            <consortium name="Broad Institute Genome Sequencing Center for Infectious Disease"/>
            <person name="Nutman T.B."/>
            <person name="Fink D.L."/>
            <person name="Russ C."/>
            <person name="Young S."/>
            <person name="Zeng Q."/>
            <person name="Gargeya S."/>
            <person name="Alvarado L."/>
            <person name="Berlin A."/>
            <person name="Chapman S.B."/>
            <person name="Chen Z."/>
            <person name="Freedman E."/>
            <person name="Gellesch M."/>
            <person name="Goldberg J."/>
            <person name="Griggs A."/>
            <person name="Gujja S."/>
            <person name="Heilman E.R."/>
            <person name="Heiman D."/>
            <person name="Howarth C."/>
            <person name="Mehta T."/>
            <person name="Neiman D."/>
            <person name="Pearson M."/>
            <person name="Roberts A."/>
            <person name="Saif S."/>
            <person name="Shea T."/>
            <person name="Shenoy N."/>
            <person name="Sisk P."/>
            <person name="Stolte C."/>
            <person name="Sykes S."/>
            <person name="White J."/>
            <person name="Yandava C."/>
            <person name="Haas B."/>
            <person name="Henn M.R."/>
            <person name="Nusbaum C."/>
            <person name="Birren B."/>
        </authorList>
    </citation>
    <scope>NUCLEOTIDE SEQUENCE [LARGE SCALE GENOMIC DNA]</scope>
</reference>
<dbReference type="Proteomes" id="UP000095285">
    <property type="component" value="Unassembled WGS sequence"/>
</dbReference>
<proteinExistence type="predicted"/>
<evidence type="ECO:0000313" key="7">
    <source>
        <dbReference type="WBParaSite" id="EN70_9095"/>
    </source>
</evidence>
<evidence type="ECO:0000256" key="3">
    <source>
        <dbReference type="ARBA" id="ARBA00022989"/>
    </source>
</evidence>
<keyword evidence="3 5" id="KW-1133">Transmembrane helix</keyword>
<evidence type="ECO:0000256" key="4">
    <source>
        <dbReference type="ARBA" id="ARBA00023136"/>
    </source>
</evidence>
<dbReference type="InterPro" id="IPR007237">
    <property type="entry name" value="CD20-like"/>
</dbReference>
<keyword evidence="6" id="KW-1185">Reference proteome</keyword>
<feature type="transmembrane region" description="Helical" evidence="5">
    <location>
        <begin position="152"/>
        <end position="173"/>
    </location>
</feature>
<evidence type="ECO:0000313" key="6">
    <source>
        <dbReference type="Proteomes" id="UP000095285"/>
    </source>
</evidence>
<keyword evidence="4 5" id="KW-0472">Membrane</keyword>
<name>A0A1I7W2X4_LOALO</name>
<comment type="subcellular location">
    <subcellularLocation>
        <location evidence="1">Membrane</location>
        <topology evidence="1">Multi-pass membrane protein</topology>
    </subcellularLocation>
</comment>
<feature type="transmembrane region" description="Helical" evidence="5">
    <location>
        <begin position="92"/>
        <end position="113"/>
    </location>
</feature>
<sequence length="296" mass="34199">MNEKIVKLYECENMLNSNRQTNFNTIRCSPIPTAPIIENYDNSSSSIAMEHNPPPYSPPLLQHSEYTKPFLTRISRNENGKSRQLRRYDTNMMFKIALFEGIIAIFMLTGGIWCLYDSFAYCPYYSAIWTSSVFVVNALVGIAAAKRCIVNLFVAYLVLSLIALMLGAISATISARNWFLIGTYQHPKIDRNQAFCMIGEYDATRMRYILAQMNRYDFRQCLFQLKLDASYEFILEMKVNESSRLHIILGGVERFGKMNPKLIYDKYLKGPYIHHDNTSACKRYAIVARWPEFKGI</sequence>
<reference evidence="7" key="2">
    <citation type="submission" date="2016-11" db="UniProtKB">
        <authorList>
            <consortium name="WormBaseParasite"/>
        </authorList>
    </citation>
    <scope>IDENTIFICATION</scope>
</reference>
<dbReference type="Pfam" id="PF04103">
    <property type="entry name" value="CD20"/>
    <property type="match status" value="1"/>
</dbReference>
<accession>A0A1I7W2X4</accession>
<evidence type="ECO:0000256" key="1">
    <source>
        <dbReference type="ARBA" id="ARBA00004141"/>
    </source>
</evidence>